<evidence type="ECO:0000313" key="6">
    <source>
        <dbReference type="EMBL" id="CAB4365637.1"/>
    </source>
</evidence>
<dbReference type="PANTHER" id="PTHR43330">
    <property type="entry name" value="METHIONINE AMINOPEPTIDASE"/>
    <property type="match status" value="1"/>
</dbReference>
<dbReference type="EMBL" id="CAFAAV010000280">
    <property type="protein sequence ID" value="CAB4834958.1"/>
    <property type="molecule type" value="Genomic_DNA"/>
</dbReference>
<sequence>MHVALRQAARPGVTTAQLDRVARDVIERRGAKSNFFGYHGFPGVICASVNDEVIHGIPGSRVLIEGDLLSVDCGAIVEGWHGDAAFSIGIGTISAEAQRLIDTADAALAAAIKQMRPGRCLGDIGAAVETIVAAAGYGNPLNYCGHGIGREMHEEPDVENRGRPGRGLELASGMVLAIEPMLLGGGSDKVKELDDGWTIVTADGSLAAHVEHTVLVGEHGPEILTRL</sequence>
<evidence type="ECO:0000256" key="4">
    <source>
        <dbReference type="ARBA" id="ARBA00022801"/>
    </source>
</evidence>
<evidence type="ECO:0000313" key="8">
    <source>
        <dbReference type="EMBL" id="CAB4834958.1"/>
    </source>
</evidence>
<dbReference type="InterPro" id="IPR036005">
    <property type="entry name" value="Creatinase/aminopeptidase-like"/>
</dbReference>
<evidence type="ECO:0000313" key="7">
    <source>
        <dbReference type="EMBL" id="CAB4740374.1"/>
    </source>
</evidence>
<protein>
    <submittedName>
        <fullName evidence="7">Unannotated protein</fullName>
    </submittedName>
</protein>
<dbReference type="AlphaFoldDB" id="A0A6J6T011"/>
<dbReference type="EMBL" id="CAFBOL010000195">
    <property type="protein sequence ID" value="CAB5023420.1"/>
    <property type="molecule type" value="Genomic_DNA"/>
</dbReference>
<evidence type="ECO:0000259" key="5">
    <source>
        <dbReference type="Pfam" id="PF00557"/>
    </source>
</evidence>
<dbReference type="HAMAP" id="MF_01974">
    <property type="entry name" value="MetAP_1"/>
    <property type="match status" value="1"/>
</dbReference>
<dbReference type="SUPFAM" id="SSF55920">
    <property type="entry name" value="Creatinase/aminopeptidase"/>
    <property type="match status" value="1"/>
</dbReference>
<dbReference type="GO" id="GO:0070006">
    <property type="term" value="F:metalloaminopeptidase activity"/>
    <property type="evidence" value="ECO:0007669"/>
    <property type="project" value="InterPro"/>
</dbReference>
<keyword evidence="2" id="KW-0645">Protease</keyword>
<dbReference type="NCBIfam" id="TIGR00500">
    <property type="entry name" value="met_pdase_I"/>
    <property type="match status" value="1"/>
</dbReference>
<gene>
    <name evidence="7" type="ORF">UFOPK2656_02852</name>
    <name evidence="8" type="ORF">UFOPK3099_02634</name>
    <name evidence="9" type="ORF">UFOPK3931_03499</name>
    <name evidence="6" type="ORF">UFOPK4189_03379</name>
</gene>
<dbReference type="InterPro" id="IPR000994">
    <property type="entry name" value="Pept_M24"/>
</dbReference>
<name>A0A6J6T011_9ZZZZ</name>
<evidence type="ECO:0000256" key="1">
    <source>
        <dbReference type="ARBA" id="ARBA00022438"/>
    </source>
</evidence>
<dbReference type="PRINTS" id="PR00599">
    <property type="entry name" value="MAPEPTIDASE"/>
</dbReference>
<dbReference type="Pfam" id="PF00557">
    <property type="entry name" value="Peptidase_M24"/>
    <property type="match status" value="1"/>
</dbReference>
<dbReference type="GO" id="GO:0046872">
    <property type="term" value="F:metal ion binding"/>
    <property type="evidence" value="ECO:0007669"/>
    <property type="project" value="UniProtKB-KW"/>
</dbReference>
<evidence type="ECO:0000256" key="3">
    <source>
        <dbReference type="ARBA" id="ARBA00022723"/>
    </source>
</evidence>
<keyword evidence="3" id="KW-0479">Metal-binding</keyword>
<keyword evidence="1" id="KW-0031">Aminopeptidase</keyword>
<accession>A0A6J6T011</accession>
<dbReference type="CDD" id="cd01086">
    <property type="entry name" value="MetAP1"/>
    <property type="match status" value="1"/>
</dbReference>
<feature type="domain" description="Peptidase M24" evidence="5">
    <location>
        <begin position="2"/>
        <end position="218"/>
    </location>
</feature>
<keyword evidence="4" id="KW-0378">Hydrolase</keyword>
<reference evidence="7" key="1">
    <citation type="submission" date="2020-05" db="EMBL/GenBank/DDBJ databases">
        <authorList>
            <person name="Chiriac C."/>
            <person name="Salcher M."/>
            <person name="Ghai R."/>
            <person name="Kavagutti S V."/>
        </authorList>
    </citation>
    <scope>NUCLEOTIDE SEQUENCE</scope>
</reference>
<dbReference type="GO" id="GO:0005829">
    <property type="term" value="C:cytosol"/>
    <property type="evidence" value="ECO:0007669"/>
    <property type="project" value="TreeGrafter"/>
</dbReference>
<evidence type="ECO:0000256" key="2">
    <source>
        <dbReference type="ARBA" id="ARBA00022670"/>
    </source>
</evidence>
<dbReference type="GO" id="GO:0006508">
    <property type="term" value="P:proteolysis"/>
    <property type="evidence" value="ECO:0007669"/>
    <property type="project" value="UniProtKB-KW"/>
</dbReference>
<dbReference type="PANTHER" id="PTHR43330:SF27">
    <property type="entry name" value="METHIONINE AMINOPEPTIDASE"/>
    <property type="match status" value="1"/>
</dbReference>
<dbReference type="Gene3D" id="3.90.230.10">
    <property type="entry name" value="Creatinase/methionine aminopeptidase superfamily"/>
    <property type="match status" value="1"/>
</dbReference>
<proteinExistence type="inferred from homology"/>
<dbReference type="EMBL" id="CAESGF010000039">
    <property type="protein sequence ID" value="CAB4365637.1"/>
    <property type="molecule type" value="Genomic_DNA"/>
</dbReference>
<organism evidence="7">
    <name type="scientific">freshwater metagenome</name>
    <dbReference type="NCBI Taxonomy" id="449393"/>
    <lineage>
        <taxon>unclassified sequences</taxon>
        <taxon>metagenomes</taxon>
        <taxon>ecological metagenomes</taxon>
    </lineage>
</organism>
<dbReference type="EMBL" id="CAEZYF010000024">
    <property type="protein sequence ID" value="CAB4740374.1"/>
    <property type="molecule type" value="Genomic_DNA"/>
</dbReference>
<dbReference type="InterPro" id="IPR001714">
    <property type="entry name" value="Pept_M24_MAP"/>
</dbReference>
<dbReference type="InterPro" id="IPR002467">
    <property type="entry name" value="Pept_M24A_MAP1"/>
</dbReference>
<evidence type="ECO:0000313" key="9">
    <source>
        <dbReference type="EMBL" id="CAB5023420.1"/>
    </source>
</evidence>